<feature type="compositionally biased region" description="Polar residues" evidence="1">
    <location>
        <begin position="135"/>
        <end position="149"/>
    </location>
</feature>
<gene>
    <name evidence="2" type="ORF">Vbra_4731</name>
</gene>
<dbReference type="AlphaFoldDB" id="A0A0G4ECU9"/>
<feature type="region of interest" description="Disordered" evidence="1">
    <location>
        <begin position="355"/>
        <end position="390"/>
    </location>
</feature>
<protein>
    <submittedName>
        <fullName evidence="2">Uncharacterized protein</fullName>
    </submittedName>
</protein>
<feature type="compositionally biased region" description="Polar residues" evidence="1">
    <location>
        <begin position="429"/>
        <end position="441"/>
    </location>
</feature>
<feature type="region of interest" description="Disordered" evidence="1">
    <location>
        <begin position="403"/>
        <end position="475"/>
    </location>
</feature>
<evidence type="ECO:0000256" key="1">
    <source>
        <dbReference type="SAM" id="MobiDB-lite"/>
    </source>
</evidence>
<reference evidence="2 3" key="1">
    <citation type="submission" date="2014-11" db="EMBL/GenBank/DDBJ databases">
        <authorList>
            <person name="Zhu J."/>
            <person name="Qi W."/>
            <person name="Song R."/>
        </authorList>
    </citation>
    <scope>NUCLEOTIDE SEQUENCE [LARGE SCALE GENOMIC DNA]</scope>
</reference>
<keyword evidence="3" id="KW-1185">Reference proteome</keyword>
<sequence>MHAKRALARIAEMDSGAQVRQGAPRDSRADDGLDMTAVQRARTLLIGRHTPIYEMDDAAHLVAKERRPRDSLRKAPSAAGAPSSSAMSGARIRMEGSVAAATRRRQTLNENKRRRRLKKMQSHMEKEEPRIAFGRSTSHLSRMGQTATNDTDKDHGSPSESVVEASIHPSDGTPDYWKVALQRVKEREAARQRERERSEIRAAEARQRRSKSLERATLLRQTVLERLRVEKEIQREHRLAAEASRLAQEDARRSMGEVWETKRKEAAKRTMEREARDRERVQREAEAARVNNQKRKVESARKAEAGRLEALQRVHVFEIRQMRRITSEEARKKREQETSTHLLELREEQARQAIQAAKQRIRLRRRQTTDAIPSKKDDGTPPQQPSPRLFPLRSFPLEARQLDSDNTSYNDNGENKFVLPPIEPVPKGESQSDVPSISSGELSGPLPVILDNTSGSAASSPRQRRAVPAVAQSDGGWRGSFSYAEAFRRTLRERKEKRQQYAQIHEHQQELKRRTSHKHINTHMRRVETLTHNNNNSSRNSRDISEEETTNDPLAAPAPILTRPTDGKSPCSPSPPPDSSSPPSLASSPSPVPQVGAFVGHIAGEDDHFFKNDGVAAPHLSTPSVKREWLAPKKAPQSSPACGTPNTNAGCRRRV</sequence>
<feature type="compositionally biased region" description="Basic and acidic residues" evidence="1">
    <location>
        <begin position="494"/>
        <end position="513"/>
    </location>
</feature>
<feature type="compositionally biased region" description="Basic residues" evidence="1">
    <location>
        <begin position="102"/>
        <end position="121"/>
    </location>
</feature>
<dbReference type="VEuPathDB" id="CryptoDB:Vbra_4731"/>
<evidence type="ECO:0000313" key="3">
    <source>
        <dbReference type="Proteomes" id="UP000041254"/>
    </source>
</evidence>
<accession>A0A0G4ECU9</accession>
<feature type="compositionally biased region" description="Low complexity" evidence="1">
    <location>
        <begin position="75"/>
        <end position="90"/>
    </location>
</feature>
<feature type="region of interest" description="Disordered" evidence="1">
    <location>
        <begin position="189"/>
        <end position="208"/>
    </location>
</feature>
<dbReference type="InParanoid" id="A0A0G4ECU9"/>
<dbReference type="Proteomes" id="UP000041254">
    <property type="component" value="Unassembled WGS sequence"/>
</dbReference>
<feature type="compositionally biased region" description="Basic residues" evidence="1">
    <location>
        <begin position="514"/>
        <end position="524"/>
    </location>
</feature>
<organism evidence="2 3">
    <name type="scientific">Vitrella brassicaformis (strain CCMP3155)</name>
    <dbReference type="NCBI Taxonomy" id="1169540"/>
    <lineage>
        <taxon>Eukaryota</taxon>
        <taxon>Sar</taxon>
        <taxon>Alveolata</taxon>
        <taxon>Colpodellida</taxon>
        <taxon>Vitrellaceae</taxon>
        <taxon>Vitrella</taxon>
    </lineage>
</organism>
<feature type="region of interest" description="Disordered" evidence="1">
    <location>
        <begin position="65"/>
        <end position="174"/>
    </location>
</feature>
<dbReference type="OMA" id="KHINTHM"/>
<feature type="region of interest" description="Disordered" evidence="1">
    <location>
        <begin position="494"/>
        <end position="598"/>
    </location>
</feature>
<feature type="region of interest" description="Disordered" evidence="1">
    <location>
        <begin position="269"/>
        <end position="298"/>
    </location>
</feature>
<feature type="compositionally biased region" description="Polar residues" evidence="1">
    <location>
        <begin position="451"/>
        <end position="461"/>
    </location>
</feature>
<dbReference type="EMBL" id="CDMY01000144">
    <property type="protein sequence ID" value="CEL93151.1"/>
    <property type="molecule type" value="Genomic_DNA"/>
</dbReference>
<name>A0A0G4ECU9_VITBC</name>
<proteinExistence type="predicted"/>
<feature type="region of interest" description="Disordered" evidence="1">
    <location>
        <begin position="628"/>
        <end position="655"/>
    </location>
</feature>
<feature type="compositionally biased region" description="Basic and acidic residues" evidence="1">
    <location>
        <begin position="269"/>
        <end position="287"/>
    </location>
</feature>
<evidence type="ECO:0000313" key="2">
    <source>
        <dbReference type="EMBL" id="CEL93151.1"/>
    </source>
</evidence>
<feature type="compositionally biased region" description="Polar residues" evidence="1">
    <location>
        <begin position="636"/>
        <end position="649"/>
    </location>
</feature>